<accession>A0ACC1NW57</accession>
<dbReference type="EMBL" id="JAPDGR010001362">
    <property type="protein sequence ID" value="KAJ2983587.1"/>
    <property type="molecule type" value="Genomic_DNA"/>
</dbReference>
<evidence type="ECO:0000313" key="1">
    <source>
        <dbReference type="EMBL" id="KAJ2983587.1"/>
    </source>
</evidence>
<proteinExistence type="predicted"/>
<protein>
    <submittedName>
        <fullName evidence="1">Uncharacterized protein</fullName>
    </submittedName>
</protein>
<sequence>MGSPSPQENYGRAIGQAGPPTANSTHSYWHRDPCKRLLGHRTTSELQSTADVVIVGSGITGTFAARELVSRGRSVVMLEAREACWGATGRNGGHCQPGIWDSPVETARFELATFDLIKELVTKHNIPSDWQVIGGVHPIFSPELLTAAQQQIRRLQRYPDLQHKAVLIEDKDELVSKHAPNAVAAIYQPNAAKLWPYKLVTWLLEQLLDDHDATVFNLQTNTLVQCLKRRGSSLIVHTERGQIRAQDVLLASNAYTSYLLPEMLRLDEESGLPILDPTGT</sequence>
<gene>
    <name evidence="1" type="ORF">NUW58_g6225</name>
</gene>
<organism evidence="1 2">
    <name type="scientific">Xylaria curta</name>
    <dbReference type="NCBI Taxonomy" id="42375"/>
    <lineage>
        <taxon>Eukaryota</taxon>
        <taxon>Fungi</taxon>
        <taxon>Dikarya</taxon>
        <taxon>Ascomycota</taxon>
        <taxon>Pezizomycotina</taxon>
        <taxon>Sordariomycetes</taxon>
        <taxon>Xylariomycetidae</taxon>
        <taxon>Xylariales</taxon>
        <taxon>Xylariaceae</taxon>
        <taxon>Xylaria</taxon>
    </lineage>
</organism>
<keyword evidence="2" id="KW-1185">Reference proteome</keyword>
<comment type="caution">
    <text evidence="1">The sequence shown here is derived from an EMBL/GenBank/DDBJ whole genome shotgun (WGS) entry which is preliminary data.</text>
</comment>
<dbReference type="Proteomes" id="UP001143856">
    <property type="component" value="Unassembled WGS sequence"/>
</dbReference>
<evidence type="ECO:0000313" key="2">
    <source>
        <dbReference type="Proteomes" id="UP001143856"/>
    </source>
</evidence>
<name>A0ACC1NW57_9PEZI</name>
<reference evidence="1" key="1">
    <citation type="submission" date="2022-10" db="EMBL/GenBank/DDBJ databases">
        <title>Genome Sequence of Xylaria curta.</title>
        <authorList>
            <person name="Buettner E."/>
        </authorList>
    </citation>
    <scope>NUCLEOTIDE SEQUENCE</scope>
    <source>
        <strain evidence="1">Babe10</strain>
    </source>
</reference>